<keyword evidence="6 9" id="KW-1133">Transmembrane helix</keyword>
<evidence type="ECO:0000313" key="11">
    <source>
        <dbReference type="Proteomes" id="UP000050517"/>
    </source>
</evidence>
<dbReference type="GO" id="GO:0015141">
    <property type="term" value="F:succinate transmembrane transporter activity"/>
    <property type="evidence" value="ECO:0007669"/>
    <property type="project" value="TreeGrafter"/>
</dbReference>
<feature type="transmembrane region" description="Helical" evidence="9">
    <location>
        <begin position="216"/>
        <end position="241"/>
    </location>
</feature>
<evidence type="ECO:0000256" key="4">
    <source>
        <dbReference type="ARBA" id="ARBA00022692"/>
    </source>
</evidence>
<dbReference type="GO" id="GO:0015138">
    <property type="term" value="F:fumarate transmembrane transporter activity"/>
    <property type="evidence" value="ECO:0007669"/>
    <property type="project" value="TreeGrafter"/>
</dbReference>
<keyword evidence="2" id="KW-0813">Transport</keyword>
<evidence type="ECO:0000256" key="5">
    <source>
        <dbReference type="ARBA" id="ARBA00022847"/>
    </source>
</evidence>
<evidence type="ECO:0000313" key="10">
    <source>
        <dbReference type="EMBL" id="KQB83102.1"/>
    </source>
</evidence>
<protein>
    <submittedName>
        <fullName evidence="10">Aerobic C4-dicarboxylate transport protein</fullName>
    </submittedName>
</protein>
<gene>
    <name evidence="10" type="primary">dctA_3</name>
    <name evidence="10" type="ORF">Cocul_02074</name>
</gene>
<dbReference type="Pfam" id="PF00375">
    <property type="entry name" value="SDF"/>
    <property type="match status" value="1"/>
</dbReference>
<feature type="transmembrane region" description="Helical" evidence="9">
    <location>
        <begin position="67"/>
        <end position="86"/>
    </location>
</feature>
<dbReference type="EMBL" id="LKST01000004">
    <property type="protein sequence ID" value="KQB83102.1"/>
    <property type="molecule type" value="Genomic_DNA"/>
</dbReference>
<feature type="transmembrane region" description="Helical" evidence="9">
    <location>
        <begin position="177"/>
        <end position="195"/>
    </location>
</feature>
<name>A0A0Q0TW86_9CORY</name>
<comment type="subcellular location">
    <subcellularLocation>
        <location evidence="1">Cell membrane</location>
        <topology evidence="1">Multi-pass membrane protein</topology>
    </subcellularLocation>
</comment>
<feature type="region of interest" description="Disordered" evidence="8">
    <location>
        <begin position="448"/>
        <end position="490"/>
    </location>
</feature>
<dbReference type="RefSeq" id="WP_055123147.1">
    <property type="nucleotide sequence ID" value="NZ_LKST01000004.1"/>
</dbReference>
<dbReference type="FunFam" id="1.10.3860.10:FF:000001">
    <property type="entry name" value="C4-dicarboxylate transport protein"/>
    <property type="match status" value="1"/>
</dbReference>
<dbReference type="STRING" id="1544416.Cocul_02074"/>
<dbReference type="GO" id="GO:0015366">
    <property type="term" value="F:malate:proton symporter activity"/>
    <property type="evidence" value="ECO:0007669"/>
    <property type="project" value="TreeGrafter"/>
</dbReference>
<feature type="transmembrane region" description="Helical" evidence="9">
    <location>
        <begin position="28"/>
        <end position="47"/>
    </location>
</feature>
<dbReference type="GO" id="GO:0005886">
    <property type="term" value="C:plasma membrane"/>
    <property type="evidence" value="ECO:0007669"/>
    <property type="project" value="UniProtKB-SubCell"/>
</dbReference>
<proteinExistence type="predicted"/>
<feature type="transmembrane region" description="Helical" evidence="9">
    <location>
        <begin position="361"/>
        <end position="385"/>
    </location>
</feature>
<dbReference type="AlphaFoldDB" id="A0A0Q0TW86"/>
<evidence type="ECO:0000256" key="3">
    <source>
        <dbReference type="ARBA" id="ARBA00022475"/>
    </source>
</evidence>
<keyword evidence="5" id="KW-0769">Symport</keyword>
<dbReference type="PANTHER" id="PTHR42865">
    <property type="entry name" value="PROTON/GLUTAMATE-ASPARTATE SYMPORTER"/>
    <property type="match status" value="1"/>
</dbReference>
<dbReference type="PRINTS" id="PR00173">
    <property type="entry name" value="EDTRNSPORT"/>
</dbReference>
<comment type="caution">
    <text evidence="10">The sequence shown here is derived from an EMBL/GenBank/DDBJ whole genome shotgun (WGS) entry which is preliminary data.</text>
</comment>
<dbReference type="SUPFAM" id="SSF118215">
    <property type="entry name" value="Proton glutamate symport protein"/>
    <property type="match status" value="1"/>
</dbReference>
<keyword evidence="7 9" id="KW-0472">Membrane</keyword>
<organism evidence="10 11">
    <name type="scientific">Corynebacterium oculi</name>
    <dbReference type="NCBI Taxonomy" id="1544416"/>
    <lineage>
        <taxon>Bacteria</taxon>
        <taxon>Bacillati</taxon>
        <taxon>Actinomycetota</taxon>
        <taxon>Actinomycetes</taxon>
        <taxon>Mycobacteriales</taxon>
        <taxon>Corynebacteriaceae</taxon>
        <taxon>Corynebacterium</taxon>
    </lineage>
</organism>
<evidence type="ECO:0000256" key="7">
    <source>
        <dbReference type="ARBA" id="ARBA00023136"/>
    </source>
</evidence>
<keyword evidence="11" id="KW-1185">Reference proteome</keyword>
<reference evidence="10 11" key="1">
    <citation type="submission" date="2015-10" db="EMBL/GenBank/DDBJ databases">
        <title>Corynebacteirum lowii and Corynebacterium oculi species nova, derived from human clinical disease and and emended description of Corynebacterium mastiditis.</title>
        <authorList>
            <person name="Bernard K."/>
            <person name="Pacheco A.L."/>
            <person name="Mcdougall C."/>
            <person name="Burtx T."/>
            <person name="Weibe D."/>
            <person name="Tyler S."/>
            <person name="Olson A.B."/>
            <person name="Cnockaert M."/>
            <person name="Eguchi H."/>
            <person name="Kuwahara T."/>
            <person name="Nakayama-Imaohji H."/>
            <person name="Boudewijins M."/>
            <person name="Van Hoecke F."/>
            <person name="Bernier A.-M."/>
            <person name="Vandamme P."/>
        </authorList>
    </citation>
    <scope>NUCLEOTIDE SEQUENCE [LARGE SCALE GENOMIC DNA]</scope>
    <source>
        <strain evidence="10 11">NML 130210</strain>
    </source>
</reference>
<feature type="transmembrane region" description="Helical" evidence="9">
    <location>
        <begin position="98"/>
        <end position="119"/>
    </location>
</feature>
<evidence type="ECO:0000256" key="1">
    <source>
        <dbReference type="ARBA" id="ARBA00004651"/>
    </source>
</evidence>
<dbReference type="InterPro" id="IPR036458">
    <property type="entry name" value="Na:dicarbo_symporter_sf"/>
</dbReference>
<dbReference type="GO" id="GO:0070778">
    <property type="term" value="P:L-aspartate transmembrane transport"/>
    <property type="evidence" value="ECO:0007669"/>
    <property type="project" value="TreeGrafter"/>
</dbReference>
<accession>A0A0Q0TW86</accession>
<feature type="transmembrane region" description="Helical" evidence="9">
    <location>
        <begin position="247"/>
        <end position="269"/>
    </location>
</feature>
<dbReference type="InterPro" id="IPR001991">
    <property type="entry name" value="Na-dicarboxylate_symporter"/>
</dbReference>
<sequence length="490" mass="52099">MSPSSTGAYDAAPKIAEPKKPRKDRTHWLYIAVIIAIVAGIALGLVAPEVAVNFKVLGTMFVDLIKMIVPPVIFCTIVLGIGSVRAAASVGRAGGMALAYFLTMSTFALFIGLVVGNILEPGDGLHVQEHEVSDTVQKALDTNEEAGGAMHFIQSIIPDSFFSAFTGSYNSPGHTVSILQVLFIALLVGFAVQSLGRKGEPILSFVASLQTLVFRILSWILWLAPIAAFGAIAAVVGGTGFSAVIQLGYLILAFYITCFLFVFVVLGLVLKVFTGISIFQLVKYLGREFLLIFATSSSESALPNLMRKMEHVGVDKSTVGIVVPTGYSFNLDGTAIYLTMAAIFISDAMDMPMSIGEQVGLLLFMIIAAKGAAGVSGAGIATLAAGLQSYKPALLGGVDLILGIDKFMSEARALTNFAGNSVATLLVGTWTGTLDKDRAQRVLVGELPYVPSEDDDEHGDFRRDPSVTNPAQDRVQPTPQVNLDDYPQHK</sequence>
<dbReference type="Proteomes" id="UP000050517">
    <property type="component" value="Unassembled WGS sequence"/>
</dbReference>
<evidence type="ECO:0000256" key="2">
    <source>
        <dbReference type="ARBA" id="ARBA00022448"/>
    </source>
</evidence>
<feature type="compositionally biased region" description="Polar residues" evidence="8">
    <location>
        <begin position="466"/>
        <end position="481"/>
    </location>
</feature>
<keyword evidence="4 9" id="KW-0812">Transmembrane</keyword>
<keyword evidence="3" id="KW-1003">Cell membrane</keyword>
<dbReference type="OrthoDB" id="9766690at2"/>
<dbReference type="PANTHER" id="PTHR42865:SF1">
    <property type="entry name" value="AEROBIC C4-DICARBOXYLATE TRANSPORT PROTEIN"/>
    <property type="match status" value="1"/>
</dbReference>
<dbReference type="Gene3D" id="1.10.3860.10">
    <property type="entry name" value="Sodium:dicarboxylate symporter"/>
    <property type="match status" value="1"/>
</dbReference>
<evidence type="ECO:0000256" key="6">
    <source>
        <dbReference type="ARBA" id="ARBA00022989"/>
    </source>
</evidence>
<evidence type="ECO:0000256" key="8">
    <source>
        <dbReference type="SAM" id="MobiDB-lite"/>
    </source>
</evidence>
<dbReference type="PATRIC" id="fig|1544416.3.peg.2069"/>
<evidence type="ECO:0000256" key="9">
    <source>
        <dbReference type="SAM" id="Phobius"/>
    </source>
</evidence>